<gene>
    <name evidence="2" type="ORF">QE152_g13541</name>
</gene>
<reference evidence="2 3" key="1">
    <citation type="journal article" date="2024" name="BMC Genomics">
        <title>De novo assembly and annotation of Popillia japonica's genome with initial clues to its potential as an invasive pest.</title>
        <authorList>
            <person name="Cucini C."/>
            <person name="Boschi S."/>
            <person name="Funari R."/>
            <person name="Cardaioli E."/>
            <person name="Iannotti N."/>
            <person name="Marturano G."/>
            <person name="Paoli F."/>
            <person name="Bruttini M."/>
            <person name="Carapelli A."/>
            <person name="Frati F."/>
            <person name="Nardi F."/>
        </authorList>
    </citation>
    <scope>NUCLEOTIDE SEQUENCE [LARGE SCALE GENOMIC DNA]</scope>
    <source>
        <strain evidence="2">DMR45628</strain>
    </source>
</reference>
<dbReference type="EMBL" id="JASPKY010000130">
    <property type="protein sequence ID" value="KAK9731592.1"/>
    <property type="molecule type" value="Genomic_DNA"/>
</dbReference>
<accession>A0AAW1LBH3</accession>
<evidence type="ECO:0000313" key="3">
    <source>
        <dbReference type="Proteomes" id="UP001458880"/>
    </source>
</evidence>
<proteinExistence type="predicted"/>
<feature type="region of interest" description="Disordered" evidence="1">
    <location>
        <begin position="67"/>
        <end position="96"/>
    </location>
</feature>
<keyword evidence="3" id="KW-1185">Reference proteome</keyword>
<evidence type="ECO:0000256" key="1">
    <source>
        <dbReference type="SAM" id="MobiDB-lite"/>
    </source>
</evidence>
<comment type="caution">
    <text evidence="2">The sequence shown here is derived from an EMBL/GenBank/DDBJ whole genome shotgun (WGS) entry which is preliminary data.</text>
</comment>
<feature type="region of interest" description="Disordered" evidence="1">
    <location>
        <begin position="1"/>
        <end position="39"/>
    </location>
</feature>
<organism evidence="2 3">
    <name type="scientific">Popillia japonica</name>
    <name type="common">Japanese beetle</name>
    <dbReference type="NCBI Taxonomy" id="7064"/>
    <lineage>
        <taxon>Eukaryota</taxon>
        <taxon>Metazoa</taxon>
        <taxon>Ecdysozoa</taxon>
        <taxon>Arthropoda</taxon>
        <taxon>Hexapoda</taxon>
        <taxon>Insecta</taxon>
        <taxon>Pterygota</taxon>
        <taxon>Neoptera</taxon>
        <taxon>Endopterygota</taxon>
        <taxon>Coleoptera</taxon>
        <taxon>Polyphaga</taxon>
        <taxon>Scarabaeiformia</taxon>
        <taxon>Scarabaeidae</taxon>
        <taxon>Rutelinae</taxon>
        <taxon>Popillia</taxon>
    </lineage>
</organism>
<dbReference type="AlphaFoldDB" id="A0AAW1LBH3"/>
<evidence type="ECO:0000313" key="2">
    <source>
        <dbReference type="EMBL" id="KAK9731592.1"/>
    </source>
</evidence>
<name>A0AAW1LBH3_POPJA</name>
<feature type="compositionally biased region" description="Low complexity" evidence="1">
    <location>
        <begin position="8"/>
        <end position="17"/>
    </location>
</feature>
<protein>
    <submittedName>
        <fullName evidence="2">Uncharacterized protein</fullName>
    </submittedName>
</protein>
<sequence length="135" mass="15581">MEKKTKETTAATTPKGKPIGEENQGNYSGHYPEGSSWSWNGEKNVKSILSNLEKTFEKWLTPAEEPRLLTSTTTRKIKNGRGGNGGIHHHQKDQEWKRRQWWYPPERSRMEEEAMVVHVGLIRKSTKLQFIGYNA</sequence>
<dbReference type="Proteomes" id="UP001458880">
    <property type="component" value="Unassembled WGS sequence"/>
</dbReference>